<reference evidence="3 4" key="1">
    <citation type="submission" date="2018-09" db="EMBL/GenBank/DDBJ databases">
        <title>A high-quality reference genome of wild soybean provides a powerful tool to mine soybean genomes.</title>
        <authorList>
            <person name="Xie M."/>
            <person name="Chung C.Y.L."/>
            <person name="Li M.-W."/>
            <person name="Wong F.-L."/>
            <person name="Chan T.-F."/>
            <person name="Lam H.-M."/>
        </authorList>
    </citation>
    <scope>NUCLEOTIDE SEQUENCE [LARGE SCALE GENOMIC DNA]</scope>
    <source>
        <strain evidence="4">cv. W05</strain>
        <tissue evidence="3">Hypocotyl of etiolated seedlings</tissue>
    </source>
</reference>
<evidence type="ECO:0000313" key="4">
    <source>
        <dbReference type="Proteomes" id="UP000289340"/>
    </source>
</evidence>
<feature type="region of interest" description="Disordered" evidence="2">
    <location>
        <begin position="106"/>
        <end position="128"/>
    </location>
</feature>
<organism evidence="3 4">
    <name type="scientific">Glycine soja</name>
    <name type="common">Wild soybean</name>
    <dbReference type="NCBI Taxonomy" id="3848"/>
    <lineage>
        <taxon>Eukaryota</taxon>
        <taxon>Viridiplantae</taxon>
        <taxon>Streptophyta</taxon>
        <taxon>Embryophyta</taxon>
        <taxon>Tracheophyta</taxon>
        <taxon>Spermatophyta</taxon>
        <taxon>Magnoliopsida</taxon>
        <taxon>eudicotyledons</taxon>
        <taxon>Gunneridae</taxon>
        <taxon>Pentapetalae</taxon>
        <taxon>rosids</taxon>
        <taxon>fabids</taxon>
        <taxon>Fabales</taxon>
        <taxon>Fabaceae</taxon>
        <taxon>Papilionoideae</taxon>
        <taxon>50 kb inversion clade</taxon>
        <taxon>NPAAA clade</taxon>
        <taxon>indigoferoid/millettioid clade</taxon>
        <taxon>Phaseoleae</taxon>
        <taxon>Glycine</taxon>
        <taxon>Glycine subgen. Soja</taxon>
    </lineage>
</organism>
<dbReference type="InterPro" id="IPR014710">
    <property type="entry name" value="RmlC-like_jellyroll"/>
</dbReference>
<dbReference type="EMBL" id="QZWG01000009">
    <property type="protein sequence ID" value="RZB91894.1"/>
    <property type="molecule type" value="Genomic_DNA"/>
</dbReference>
<protein>
    <submittedName>
        <fullName evidence="3">Putative cyclic nucleotide-gated ion channel 20, chloroplastic</fullName>
    </submittedName>
</protein>
<name>A0A445J0H2_GLYSO</name>
<gene>
    <name evidence="3" type="ORF">D0Y65_024060</name>
</gene>
<dbReference type="AlphaFoldDB" id="A0A445J0H2"/>
<comment type="caution">
    <text evidence="3">The sequence shown here is derived from an EMBL/GenBank/DDBJ whole genome shotgun (WGS) entry which is preliminary data.</text>
</comment>
<feature type="coiled-coil region" evidence="1">
    <location>
        <begin position="142"/>
        <end position="173"/>
    </location>
</feature>
<dbReference type="PANTHER" id="PTHR47747">
    <property type="entry name" value="RIBONUCLEASE P PROTEIN SUBUNIT P38-LIKE PROTEIN"/>
    <property type="match status" value="1"/>
</dbReference>
<evidence type="ECO:0000256" key="1">
    <source>
        <dbReference type="SAM" id="Coils"/>
    </source>
</evidence>
<keyword evidence="4" id="KW-1185">Reference proteome</keyword>
<evidence type="ECO:0000313" key="3">
    <source>
        <dbReference type="EMBL" id="RZB91894.1"/>
    </source>
</evidence>
<accession>A0A445J0H2</accession>
<dbReference type="PANTHER" id="PTHR47747:SF2">
    <property type="entry name" value="RIBONUCLEASE P PROTEIN SUBUNIT P38-LIKE PROTEIN"/>
    <property type="match status" value="1"/>
</dbReference>
<sequence>MVFVVPGKLESIGEDGTRIPLSEGDSCGEELLTWYLEHSSVSTAQVADFGLARLAYAANTHSEEKLEESQGTAKDSAIVVGRHNYYFVIKQEEHKRKELEEKFNNVEKDAEETRESAKPKAQEHSSDLRKHKTAFIDLVSNQRKLEAELSHAVKQVEATRQDLASMNEKKEESDLMAQKLSLEMKKFHKDLEQKDKILSAMLRKSKLETTEKQMLLKEVKLSKARRKQAEQETQRWKVVLEGKHERRSLKSMLLNLSSRMDVFPDSRGVQHSSTGSSNIANEPDQLLAFPDHYLQQTNGDLSILANAKH</sequence>
<proteinExistence type="predicted"/>
<evidence type="ECO:0000256" key="2">
    <source>
        <dbReference type="SAM" id="MobiDB-lite"/>
    </source>
</evidence>
<dbReference type="Gene3D" id="2.60.120.10">
    <property type="entry name" value="Jelly Rolls"/>
    <property type="match status" value="1"/>
</dbReference>
<keyword evidence="1" id="KW-0175">Coiled coil</keyword>
<dbReference type="Proteomes" id="UP000289340">
    <property type="component" value="Chromosome 9"/>
</dbReference>